<dbReference type="Proteomes" id="UP001557470">
    <property type="component" value="Unassembled WGS sequence"/>
</dbReference>
<sequence>MSEPKTTEGFGCCIPAQRSTQQCPEMAVVNLEDGSQPLVLNVIVKEEEEEREYNKEMEIKDEVVERAVEEEEKNRALEEQDEEEDNREEDDEVNTDPGMFWCG</sequence>
<feature type="compositionally biased region" description="Basic and acidic residues" evidence="1">
    <location>
        <begin position="64"/>
        <end position="78"/>
    </location>
</feature>
<accession>A0ABD0XPU4</accession>
<feature type="region of interest" description="Disordered" evidence="1">
    <location>
        <begin position="64"/>
        <end position="103"/>
    </location>
</feature>
<keyword evidence="3" id="KW-1185">Reference proteome</keyword>
<evidence type="ECO:0000313" key="2">
    <source>
        <dbReference type="EMBL" id="KAL1005045.1"/>
    </source>
</evidence>
<dbReference type="EMBL" id="JAGEUA010000002">
    <property type="protein sequence ID" value="KAL1005045.1"/>
    <property type="molecule type" value="Genomic_DNA"/>
</dbReference>
<proteinExistence type="predicted"/>
<gene>
    <name evidence="2" type="ORF">UPYG_G00053800</name>
</gene>
<protein>
    <submittedName>
        <fullName evidence="2">Uncharacterized protein</fullName>
    </submittedName>
</protein>
<evidence type="ECO:0000313" key="3">
    <source>
        <dbReference type="Proteomes" id="UP001557470"/>
    </source>
</evidence>
<feature type="compositionally biased region" description="Acidic residues" evidence="1">
    <location>
        <begin position="79"/>
        <end position="94"/>
    </location>
</feature>
<name>A0ABD0XPU4_UMBPY</name>
<evidence type="ECO:0000256" key="1">
    <source>
        <dbReference type="SAM" id="MobiDB-lite"/>
    </source>
</evidence>
<dbReference type="AlphaFoldDB" id="A0ABD0XPU4"/>
<organism evidence="2 3">
    <name type="scientific">Umbra pygmaea</name>
    <name type="common">Eastern mudminnow</name>
    <dbReference type="NCBI Taxonomy" id="75934"/>
    <lineage>
        <taxon>Eukaryota</taxon>
        <taxon>Metazoa</taxon>
        <taxon>Chordata</taxon>
        <taxon>Craniata</taxon>
        <taxon>Vertebrata</taxon>
        <taxon>Euteleostomi</taxon>
        <taxon>Actinopterygii</taxon>
        <taxon>Neopterygii</taxon>
        <taxon>Teleostei</taxon>
        <taxon>Protacanthopterygii</taxon>
        <taxon>Esociformes</taxon>
        <taxon>Umbridae</taxon>
        <taxon>Umbra</taxon>
    </lineage>
</organism>
<reference evidence="2 3" key="1">
    <citation type="submission" date="2024-06" db="EMBL/GenBank/DDBJ databases">
        <authorList>
            <person name="Pan Q."/>
            <person name="Wen M."/>
            <person name="Jouanno E."/>
            <person name="Zahm M."/>
            <person name="Klopp C."/>
            <person name="Cabau C."/>
            <person name="Louis A."/>
            <person name="Berthelot C."/>
            <person name="Parey E."/>
            <person name="Roest Crollius H."/>
            <person name="Montfort J."/>
            <person name="Robinson-Rechavi M."/>
            <person name="Bouchez O."/>
            <person name="Lampietro C."/>
            <person name="Lopez Roques C."/>
            <person name="Donnadieu C."/>
            <person name="Postlethwait J."/>
            <person name="Bobe J."/>
            <person name="Verreycken H."/>
            <person name="Guiguen Y."/>
        </authorList>
    </citation>
    <scope>NUCLEOTIDE SEQUENCE [LARGE SCALE GENOMIC DNA]</scope>
    <source>
        <strain evidence="2">Up_M1</strain>
        <tissue evidence="2">Testis</tissue>
    </source>
</reference>
<comment type="caution">
    <text evidence="2">The sequence shown here is derived from an EMBL/GenBank/DDBJ whole genome shotgun (WGS) entry which is preliminary data.</text>
</comment>